<keyword evidence="2" id="KW-0472">Membrane</keyword>
<feature type="transmembrane region" description="Helical" evidence="2">
    <location>
        <begin position="88"/>
        <end position="106"/>
    </location>
</feature>
<feature type="transmembrane region" description="Helical" evidence="2">
    <location>
        <begin position="55"/>
        <end position="73"/>
    </location>
</feature>
<feature type="region of interest" description="Disordered" evidence="1">
    <location>
        <begin position="134"/>
        <end position="198"/>
    </location>
</feature>
<evidence type="ECO:0000256" key="2">
    <source>
        <dbReference type="SAM" id="Phobius"/>
    </source>
</evidence>
<reference evidence="3" key="1">
    <citation type="submission" date="2020-09" db="EMBL/GenBank/DDBJ databases">
        <title>Streptomyces canutascabiei sp. nov., which causes potato common scab and is distributed across the world.</title>
        <authorList>
            <person name="Nguyen H.P."/>
            <person name="Weisberg A.J."/>
            <person name="Chang J.H."/>
            <person name="Clarke C.R."/>
        </authorList>
    </citation>
    <scope>NUCLEOTIDE SEQUENCE</scope>
    <source>
        <strain evidence="3">ID-01-6.2a</strain>
    </source>
</reference>
<evidence type="ECO:0008006" key="5">
    <source>
        <dbReference type="Google" id="ProtNLM"/>
    </source>
</evidence>
<dbReference type="GeneID" id="79933131"/>
<feature type="compositionally biased region" description="Polar residues" evidence="1">
    <location>
        <begin position="134"/>
        <end position="149"/>
    </location>
</feature>
<keyword evidence="2" id="KW-0812">Transmembrane</keyword>
<dbReference type="Proteomes" id="UP000661025">
    <property type="component" value="Unassembled WGS sequence"/>
</dbReference>
<dbReference type="RefSeq" id="WP_086804464.1">
    <property type="nucleotide sequence ID" value="NZ_CP119182.1"/>
</dbReference>
<dbReference type="EMBL" id="JACYXT010000014">
    <property type="protein sequence ID" value="MBD9727159.1"/>
    <property type="molecule type" value="Genomic_DNA"/>
</dbReference>
<feature type="compositionally biased region" description="Pro residues" evidence="1">
    <location>
        <begin position="154"/>
        <end position="181"/>
    </location>
</feature>
<keyword evidence="2" id="KW-1133">Transmembrane helix</keyword>
<protein>
    <recommendedName>
        <fullName evidence="5">Integral membrane protein</fullName>
    </recommendedName>
</protein>
<accession>A0A927L8F3</accession>
<name>A0A927L8F3_9ACTN</name>
<feature type="transmembrane region" description="Helical" evidence="2">
    <location>
        <begin position="20"/>
        <end position="43"/>
    </location>
</feature>
<dbReference type="AlphaFoldDB" id="A0A927L8F3"/>
<gene>
    <name evidence="3" type="ORF">IHE70_28925</name>
</gene>
<organism evidence="3 4">
    <name type="scientific">Streptomyces caniscabiei</name>
    <dbReference type="NCBI Taxonomy" id="2746961"/>
    <lineage>
        <taxon>Bacteria</taxon>
        <taxon>Bacillati</taxon>
        <taxon>Actinomycetota</taxon>
        <taxon>Actinomycetes</taxon>
        <taxon>Kitasatosporales</taxon>
        <taxon>Streptomycetaceae</taxon>
        <taxon>Streptomyces</taxon>
    </lineage>
</organism>
<evidence type="ECO:0000313" key="4">
    <source>
        <dbReference type="Proteomes" id="UP000661025"/>
    </source>
</evidence>
<proteinExistence type="predicted"/>
<evidence type="ECO:0000313" key="3">
    <source>
        <dbReference type="EMBL" id="MBD9727159.1"/>
    </source>
</evidence>
<comment type="caution">
    <text evidence="3">The sequence shown here is derived from an EMBL/GenBank/DDBJ whole genome shotgun (WGS) entry which is preliminary data.</text>
</comment>
<sequence length="217" mass="23769">MQGHGYAPTPPPGPDQGGQVTLRVIFVVVAVMSCGLLAWACLLRLASVTRRPRDWWLFALAIIHIIVTLYIIGTDPGEEEFTTWRGDVGMGLLLGGLVAIVAYYLYADIRHFGAARTAPPSPYAQTTLYSGQTGYSTQPSGYTPQQSGYSYPPVQVPQPYTPSAPTPPVPQPPVQQQPPPQHQQTPDPQRPGPARIDQVRAELDELSDYLRNHEGDR</sequence>
<evidence type="ECO:0000256" key="1">
    <source>
        <dbReference type="SAM" id="MobiDB-lite"/>
    </source>
</evidence>